<keyword evidence="2" id="KW-1185">Reference proteome</keyword>
<organism evidence="1 2">
    <name type="scientific">Leptospira gomenensis</name>
    <dbReference type="NCBI Taxonomy" id="2484974"/>
    <lineage>
        <taxon>Bacteria</taxon>
        <taxon>Pseudomonadati</taxon>
        <taxon>Spirochaetota</taxon>
        <taxon>Spirochaetia</taxon>
        <taxon>Leptospirales</taxon>
        <taxon>Leptospiraceae</taxon>
        <taxon>Leptospira</taxon>
    </lineage>
</organism>
<dbReference type="EMBL" id="RQFA01000024">
    <property type="protein sequence ID" value="TGK36216.1"/>
    <property type="molecule type" value="Genomic_DNA"/>
</dbReference>
<comment type="caution">
    <text evidence="1">The sequence shown here is derived from an EMBL/GenBank/DDBJ whole genome shotgun (WGS) entry which is preliminary data.</text>
</comment>
<proteinExistence type="predicted"/>
<dbReference type="RefSeq" id="WP_135595530.1">
    <property type="nucleotide sequence ID" value="NZ_RQEZ01000086.1"/>
</dbReference>
<gene>
    <name evidence="1" type="ORF">EHQ17_04700</name>
</gene>
<reference evidence="1" key="1">
    <citation type="journal article" date="2019" name="PLoS Negl. Trop. Dis.">
        <title>Revisiting the worldwide diversity of Leptospira species in the environment.</title>
        <authorList>
            <person name="Vincent A.T."/>
            <person name="Schiettekatte O."/>
            <person name="Bourhy P."/>
            <person name="Veyrier F.J."/>
            <person name="Picardeau M."/>
        </authorList>
    </citation>
    <scope>NUCLEOTIDE SEQUENCE [LARGE SCALE GENOMIC DNA]</scope>
    <source>
        <strain evidence="1">201800299</strain>
    </source>
</reference>
<accession>A0A5F1YJ04</accession>
<dbReference type="Proteomes" id="UP000298277">
    <property type="component" value="Unassembled WGS sequence"/>
</dbReference>
<evidence type="ECO:0000313" key="1">
    <source>
        <dbReference type="EMBL" id="TGK36216.1"/>
    </source>
</evidence>
<dbReference type="OrthoDB" id="344995at2"/>
<evidence type="ECO:0008006" key="3">
    <source>
        <dbReference type="Google" id="ProtNLM"/>
    </source>
</evidence>
<sequence length="592" mass="63012">MANQRDLEHLQNESKVFLFERIQSITDPFAIIIFQVRENSWDTKPLISIDLSPSDPLANWAGGRVAVRLLPAQTRGLRGGRYHYDLLVVRNGSEFTYEYKGLFKLEATISRTDETVDPVVINDIYANLISTADGKGASLVGVAASFWTGLLGAANLTVERCLRWLNNNKIGRIVAYTGSKLLRSGSSPIEILEAGIEVDTADNVTNVRSLTLLLPPSLDSHATRRDWVVSEIISRIDVAVNALINGAPGALDTIGELAAMFGNDPNFATTIVNLIATKISSSEKGVANGVATLGPDGKVFPEQLPASTASVTSVNGHSGAVVLSNVDLDAAPSLHNHDAVYYTKSQVDSFLFSVVPLGCIIEDNLNQAPSSNFKEANAQAISRVTFSSLWNLVHRTVSGIIPATDRINVTSHGCTEGQLVKFAFTGGGITALAKYYVRNPTTNDFQISTTPSGSILDLTASQSGDMITNVEYGFGDGSTTYNVPDRRGIFVRGAGIHGSRTKATGNNYNAGAVGFDGIDQFQGHVHRMFPRSYQGGATIAAASAASETSGTGGGAVPLNTTAILADTTNGPPRTGDETTPVYVAVKYKVRVL</sequence>
<dbReference type="SUPFAM" id="SSF88874">
    <property type="entry name" value="Receptor-binding domain of short tail fibre protein gp12"/>
    <property type="match status" value="1"/>
</dbReference>
<dbReference type="AlphaFoldDB" id="A0A5F1YJ04"/>
<evidence type="ECO:0000313" key="2">
    <source>
        <dbReference type="Proteomes" id="UP000298277"/>
    </source>
</evidence>
<protein>
    <recommendedName>
        <fullName evidence="3">Phage tail protein</fullName>
    </recommendedName>
</protein>
<name>A0A5F1YJ04_9LEPT</name>